<sequence length="81" mass="8575">MSPIEHLWDIIERISGFFLVVGLILVVPGMSQNGGGGGERNDMLGMVTDAMMNIAIGLIEGCRDMLDNAEKVVQGALGGSR</sequence>
<proteinExistence type="predicted"/>
<accession>A0AAV4TTL6</accession>
<evidence type="ECO:0000313" key="2">
    <source>
        <dbReference type="EMBL" id="GIY49199.1"/>
    </source>
</evidence>
<organism evidence="2 3">
    <name type="scientific">Caerostris darwini</name>
    <dbReference type="NCBI Taxonomy" id="1538125"/>
    <lineage>
        <taxon>Eukaryota</taxon>
        <taxon>Metazoa</taxon>
        <taxon>Ecdysozoa</taxon>
        <taxon>Arthropoda</taxon>
        <taxon>Chelicerata</taxon>
        <taxon>Arachnida</taxon>
        <taxon>Araneae</taxon>
        <taxon>Araneomorphae</taxon>
        <taxon>Entelegynae</taxon>
        <taxon>Araneoidea</taxon>
        <taxon>Araneidae</taxon>
        <taxon>Caerostris</taxon>
    </lineage>
</organism>
<protein>
    <submittedName>
        <fullName evidence="2">Uncharacterized protein</fullName>
    </submittedName>
</protein>
<reference evidence="2 3" key="1">
    <citation type="submission" date="2021-06" db="EMBL/GenBank/DDBJ databases">
        <title>Caerostris darwini draft genome.</title>
        <authorList>
            <person name="Kono N."/>
            <person name="Arakawa K."/>
        </authorList>
    </citation>
    <scope>NUCLEOTIDE SEQUENCE [LARGE SCALE GENOMIC DNA]</scope>
</reference>
<gene>
    <name evidence="2" type="ORF">CDAR_523751</name>
</gene>
<evidence type="ECO:0000256" key="1">
    <source>
        <dbReference type="SAM" id="Phobius"/>
    </source>
</evidence>
<keyword evidence="1" id="KW-1133">Transmembrane helix</keyword>
<keyword evidence="3" id="KW-1185">Reference proteome</keyword>
<feature type="transmembrane region" description="Helical" evidence="1">
    <location>
        <begin position="6"/>
        <end position="27"/>
    </location>
</feature>
<dbReference type="AlphaFoldDB" id="A0AAV4TTL6"/>
<comment type="caution">
    <text evidence="2">The sequence shown here is derived from an EMBL/GenBank/DDBJ whole genome shotgun (WGS) entry which is preliminary data.</text>
</comment>
<keyword evidence="1" id="KW-0472">Membrane</keyword>
<name>A0AAV4TTL6_9ARAC</name>
<dbReference type="EMBL" id="BPLQ01010209">
    <property type="protein sequence ID" value="GIY49199.1"/>
    <property type="molecule type" value="Genomic_DNA"/>
</dbReference>
<evidence type="ECO:0000313" key="3">
    <source>
        <dbReference type="Proteomes" id="UP001054837"/>
    </source>
</evidence>
<dbReference type="Proteomes" id="UP001054837">
    <property type="component" value="Unassembled WGS sequence"/>
</dbReference>
<keyword evidence="1" id="KW-0812">Transmembrane</keyword>